<evidence type="ECO:0000256" key="8">
    <source>
        <dbReference type="SAM" id="Phobius"/>
    </source>
</evidence>
<dbReference type="InterPro" id="IPR011527">
    <property type="entry name" value="ABC1_TM_dom"/>
</dbReference>
<evidence type="ECO:0000259" key="9">
    <source>
        <dbReference type="PROSITE" id="PS50929"/>
    </source>
</evidence>
<dbReference type="SUPFAM" id="SSF90123">
    <property type="entry name" value="ABC transporter transmembrane region"/>
    <property type="match status" value="1"/>
</dbReference>
<sequence>MTMADERKSVKEVENSGVKKKKWWIRSIFMHADGVDKCLMAAGFIGSVTDGTIAPLIIYLTGRLFNNIGGSNSADMLTRNIRQPYTKSSFSEGVCWARTSERQATRVRSRYLKAVQRQDVGYFDLNVTSTSEIVTSVSNDTLLIQEVISEKIPFLIARCATFIGTDIVAFLMLWRLALVIFPFVLLLVIPGLIYGKILLSLARKSRMEYNLASTIAEQAIPSIRTVHAFFGENNTSMKFSKALQESVKLGLKQGLARGLAIGSNGITHFIWAFITYYGSRLVMYHEARGGTVFVVGTCIAIGGQQLGSGLSTLKPLFEACSDAERINEVIKRAPKIDLENMEGEILENVRGEVEFKGVEFAYPSRPENMVFKDFCLKIPAGKTVALVGSSGWGKSTMISLLQRFYDPLGGDIVLDGVPINKLQLKWFRSQMGLVCQEPTLFATTIKENILFGKEDAEMEEIISAAKASNAHNFISQLPHGYETQVGERDSIVWWAKPENCHSKSHNKST</sequence>
<dbReference type="GO" id="GO:0140359">
    <property type="term" value="F:ABC-type transporter activity"/>
    <property type="evidence" value="ECO:0007669"/>
    <property type="project" value="InterPro"/>
</dbReference>
<dbReference type="GO" id="GO:0005524">
    <property type="term" value="F:ATP binding"/>
    <property type="evidence" value="ECO:0007669"/>
    <property type="project" value="InterPro"/>
</dbReference>
<evidence type="ECO:0000313" key="10">
    <source>
        <dbReference type="EMBL" id="KAE8682429.1"/>
    </source>
</evidence>
<comment type="similarity">
    <text evidence="1">Belongs to the ABC transporter superfamily. ABCB family. Multidrug resistance exporter (TC 3.A.1.201) subfamily.</text>
</comment>
<reference evidence="10" key="1">
    <citation type="submission" date="2019-09" db="EMBL/GenBank/DDBJ databases">
        <title>Draft genome information of white flower Hibiscus syriacus.</title>
        <authorList>
            <person name="Kim Y.-M."/>
        </authorList>
    </citation>
    <scope>NUCLEOTIDE SEQUENCE [LARGE SCALE GENOMIC DNA]</scope>
    <source>
        <strain evidence="10">YM2019G1</strain>
    </source>
</reference>
<keyword evidence="7" id="KW-0325">Glycoprotein</keyword>
<evidence type="ECO:0000313" key="11">
    <source>
        <dbReference type="Proteomes" id="UP000436088"/>
    </source>
</evidence>
<evidence type="ECO:0000256" key="1">
    <source>
        <dbReference type="ARBA" id="ARBA00007577"/>
    </source>
</evidence>
<accession>A0A6A2YSX2</accession>
<evidence type="ECO:0000256" key="4">
    <source>
        <dbReference type="ARBA" id="ARBA00022737"/>
    </source>
</evidence>
<keyword evidence="4" id="KW-0677">Repeat</keyword>
<dbReference type="InterPro" id="IPR036640">
    <property type="entry name" value="ABC1_TM_sf"/>
</dbReference>
<keyword evidence="2" id="KW-0813">Transport</keyword>
<dbReference type="SUPFAM" id="SSF52540">
    <property type="entry name" value="P-loop containing nucleoside triphosphate hydrolases"/>
    <property type="match status" value="1"/>
</dbReference>
<comment type="caution">
    <text evidence="10">The sequence shown here is derived from an EMBL/GenBank/DDBJ whole genome shotgun (WGS) entry which is preliminary data.</text>
</comment>
<evidence type="ECO:0000256" key="7">
    <source>
        <dbReference type="ARBA" id="ARBA00023180"/>
    </source>
</evidence>
<dbReference type="CDD" id="cd18577">
    <property type="entry name" value="ABC_6TM_Pgp_ABCB1_D1_like"/>
    <property type="match status" value="1"/>
</dbReference>
<keyword evidence="3 8" id="KW-0812">Transmembrane</keyword>
<gene>
    <name evidence="10" type="ORF">F3Y22_tig00111239pilonHSYRG00068</name>
</gene>
<evidence type="ECO:0000256" key="2">
    <source>
        <dbReference type="ARBA" id="ARBA00022448"/>
    </source>
</evidence>
<dbReference type="Gene3D" id="3.40.50.300">
    <property type="entry name" value="P-loop containing nucleotide triphosphate hydrolases"/>
    <property type="match status" value="1"/>
</dbReference>
<dbReference type="InterPro" id="IPR027417">
    <property type="entry name" value="P-loop_NTPase"/>
</dbReference>
<feature type="transmembrane region" description="Helical" evidence="8">
    <location>
        <begin position="180"/>
        <end position="199"/>
    </location>
</feature>
<dbReference type="PROSITE" id="PS50929">
    <property type="entry name" value="ABC_TM1F"/>
    <property type="match status" value="1"/>
</dbReference>
<keyword evidence="11" id="KW-1185">Reference proteome</keyword>
<dbReference type="EMBL" id="VEPZ02001280">
    <property type="protein sequence ID" value="KAE8682429.1"/>
    <property type="molecule type" value="Genomic_DNA"/>
</dbReference>
<dbReference type="AlphaFoldDB" id="A0A6A2YSX2"/>
<dbReference type="PANTHER" id="PTHR45136:SF2">
    <property type="entry name" value="ABC TRANSPORTER DOMAIN-CONTAINING PROTEIN"/>
    <property type="match status" value="1"/>
</dbReference>
<keyword evidence="6 8" id="KW-0472">Membrane</keyword>
<protein>
    <submittedName>
        <fullName evidence="10">ABC transporter B family member 15</fullName>
    </submittedName>
</protein>
<dbReference type="InterPro" id="IPR003439">
    <property type="entry name" value="ABC_transporter-like_ATP-bd"/>
</dbReference>
<dbReference type="Gene3D" id="1.20.1560.10">
    <property type="entry name" value="ABC transporter type 1, transmembrane domain"/>
    <property type="match status" value="1"/>
</dbReference>
<dbReference type="Proteomes" id="UP000436088">
    <property type="component" value="Unassembled WGS sequence"/>
</dbReference>
<evidence type="ECO:0000256" key="6">
    <source>
        <dbReference type="ARBA" id="ARBA00023136"/>
    </source>
</evidence>
<keyword evidence="5 8" id="KW-1133">Transmembrane helix</keyword>
<evidence type="ECO:0000256" key="3">
    <source>
        <dbReference type="ARBA" id="ARBA00022692"/>
    </source>
</evidence>
<dbReference type="GO" id="GO:0016020">
    <property type="term" value="C:membrane"/>
    <property type="evidence" value="ECO:0007669"/>
    <property type="project" value="InterPro"/>
</dbReference>
<dbReference type="GO" id="GO:0016887">
    <property type="term" value="F:ATP hydrolysis activity"/>
    <property type="evidence" value="ECO:0007669"/>
    <property type="project" value="InterPro"/>
</dbReference>
<dbReference type="Pfam" id="PF00664">
    <property type="entry name" value="ABC_membrane"/>
    <property type="match status" value="1"/>
</dbReference>
<dbReference type="Pfam" id="PF00005">
    <property type="entry name" value="ABC_tran"/>
    <property type="match status" value="1"/>
</dbReference>
<dbReference type="PANTHER" id="PTHR45136">
    <property type="entry name" value="ABC TRANSPORTER DOMAIN-CONTAINING PROTEIN"/>
    <property type="match status" value="1"/>
</dbReference>
<organism evidence="10 11">
    <name type="scientific">Hibiscus syriacus</name>
    <name type="common">Rose of Sharon</name>
    <dbReference type="NCBI Taxonomy" id="106335"/>
    <lineage>
        <taxon>Eukaryota</taxon>
        <taxon>Viridiplantae</taxon>
        <taxon>Streptophyta</taxon>
        <taxon>Embryophyta</taxon>
        <taxon>Tracheophyta</taxon>
        <taxon>Spermatophyta</taxon>
        <taxon>Magnoliopsida</taxon>
        <taxon>eudicotyledons</taxon>
        <taxon>Gunneridae</taxon>
        <taxon>Pentapetalae</taxon>
        <taxon>rosids</taxon>
        <taxon>malvids</taxon>
        <taxon>Malvales</taxon>
        <taxon>Malvaceae</taxon>
        <taxon>Malvoideae</taxon>
        <taxon>Hibiscus</taxon>
    </lineage>
</organism>
<feature type="domain" description="ABC transmembrane type-1" evidence="9">
    <location>
        <begin position="88"/>
        <end position="308"/>
    </location>
</feature>
<name>A0A6A2YSX2_HIBSY</name>
<evidence type="ECO:0000256" key="5">
    <source>
        <dbReference type="ARBA" id="ARBA00022989"/>
    </source>
</evidence>
<feature type="transmembrane region" description="Helical" evidence="8">
    <location>
        <begin position="155"/>
        <end position="174"/>
    </location>
</feature>
<proteinExistence type="inferred from homology"/>